<reference evidence="1" key="1">
    <citation type="submission" date="2022-04" db="EMBL/GenBank/DDBJ databases">
        <title>Genome of the entomopathogenic fungus Entomophthora muscae.</title>
        <authorList>
            <person name="Elya C."/>
            <person name="Lovett B.R."/>
            <person name="Lee E."/>
            <person name="Macias A.M."/>
            <person name="Hajek A.E."/>
            <person name="De Bivort B.L."/>
            <person name="Kasson M.T."/>
            <person name="De Fine Licht H.H."/>
            <person name="Stajich J.E."/>
        </authorList>
    </citation>
    <scope>NUCLEOTIDE SEQUENCE</scope>
    <source>
        <strain evidence="1">Berkeley</strain>
    </source>
</reference>
<proteinExistence type="predicted"/>
<name>A0ACC2T3S5_9FUNG</name>
<dbReference type="Proteomes" id="UP001165960">
    <property type="component" value="Unassembled WGS sequence"/>
</dbReference>
<sequence length="225" mass="25659">MGMNLDASKKQRFINSTLAACDFCKGRKIRCCLLNGTCKECMLRGLECIIKSPSLQRRFCKRKEKEWNKHIFVWNKADPNQPTTRLEPSIPPRQVRQTWTLAPAEESTILTSLRHAESPAMLHVRDNWDSLCLSLDATMFRLLSSTLLARGLFHDALGLKAPSIVSPKVTRGIRYYEDATKTLSLIESTEIEPISFIFSLLNDIFIMSNTFILAQSPYPYKIDSL</sequence>
<gene>
    <name evidence="1" type="ORF">DSO57_1020675</name>
</gene>
<dbReference type="EMBL" id="QTSX02003648">
    <property type="protein sequence ID" value="KAJ9069230.1"/>
    <property type="molecule type" value="Genomic_DNA"/>
</dbReference>
<protein>
    <submittedName>
        <fullName evidence="1">Uncharacterized protein</fullName>
    </submittedName>
</protein>
<keyword evidence="2" id="KW-1185">Reference proteome</keyword>
<comment type="caution">
    <text evidence="1">The sequence shown here is derived from an EMBL/GenBank/DDBJ whole genome shotgun (WGS) entry which is preliminary data.</text>
</comment>
<evidence type="ECO:0000313" key="2">
    <source>
        <dbReference type="Proteomes" id="UP001165960"/>
    </source>
</evidence>
<accession>A0ACC2T3S5</accession>
<evidence type="ECO:0000313" key="1">
    <source>
        <dbReference type="EMBL" id="KAJ9069230.1"/>
    </source>
</evidence>
<organism evidence="1 2">
    <name type="scientific">Entomophthora muscae</name>
    <dbReference type="NCBI Taxonomy" id="34485"/>
    <lineage>
        <taxon>Eukaryota</taxon>
        <taxon>Fungi</taxon>
        <taxon>Fungi incertae sedis</taxon>
        <taxon>Zoopagomycota</taxon>
        <taxon>Entomophthoromycotina</taxon>
        <taxon>Entomophthoromycetes</taxon>
        <taxon>Entomophthorales</taxon>
        <taxon>Entomophthoraceae</taxon>
        <taxon>Entomophthora</taxon>
    </lineage>
</organism>